<dbReference type="Pfam" id="PF01177">
    <property type="entry name" value="Asp_Glu_race"/>
    <property type="match status" value="1"/>
</dbReference>
<feature type="binding site" evidence="7">
    <location>
        <begin position="16"/>
        <end position="17"/>
    </location>
    <ligand>
        <name>substrate</name>
    </ligand>
</feature>
<proteinExistence type="inferred from homology"/>
<evidence type="ECO:0000256" key="5">
    <source>
        <dbReference type="ARBA" id="ARBA00023235"/>
    </source>
</evidence>
<dbReference type="SUPFAM" id="SSF53681">
    <property type="entry name" value="Aspartate/glutamate racemase"/>
    <property type="match status" value="2"/>
</dbReference>
<keyword evidence="6 7" id="KW-0961">Cell wall biogenesis/degradation</keyword>
<dbReference type="InterPro" id="IPR004391">
    <property type="entry name" value="Glu_race"/>
</dbReference>
<comment type="catalytic activity">
    <reaction evidence="1 7">
        <text>L-glutamate = D-glutamate</text>
        <dbReference type="Rhea" id="RHEA:12813"/>
        <dbReference type="ChEBI" id="CHEBI:29985"/>
        <dbReference type="ChEBI" id="CHEBI:29986"/>
        <dbReference type="EC" id="5.1.1.3"/>
    </reaction>
</comment>
<dbReference type="EMBL" id="LHZF01000176">
    <property type="protein sequence ID" value="KXV13783.1"/>
    <property type="molecule type" value="Genomic_DNA"/>
</dbReference>
<dbReference type="InterPro" id="IPR015942">
    <property type="entry name" value="Asp/Glu/hydantoin_racemase"/>
</dbReference>
<comment type="function">
    <text evidence="7">Provides the (R)-glutamate required for cell wall biosynthesis.</text>
</comment>
<name>A0A149RIU6_9PROT</name>
<evidence type="ECO:0000256" key="6">
    <source>
        <dbReference type="ARBA" id="ARBA00023316"/>
    </source>
</evidence>
<dbReference type="GO" id="GO:0071555">
    <property type="term" value="P:cell wall organization"/>
    <property type="evidence" value="ECO:0007669"/>
    <property type="project" value="UniProtKB-KW"/>
</dbReference>
<dbReference type="EC" id="5.1.1.3" evidence="2 7"/>
<feature type="active site" description="Proton donor/acceptor" evidence="7">
    <location>
        <position position="195"/>
    </location>
</feature>
<evidence type="ECO:0000313" key="9">
    <source>
        <dbReference type="Proteomes" id="UP000075526"/>
    </source>
</evidence>
<evidence type="ECO:0000313" key="8">
    <source>
        <dbReference type="EMBL" id="KXV13783.1"/>
    </source>
</evidence>
<dbReference type="GO" id="GO:0008881">
    <property type="term" value="F:glutamate racemase activity"/>
    <property type="evidence" value="ECO:0007669"/>
    <property type="project" value="UniProtKB-UniRule"/>
</dbReference>
<feature type="binding site" evidence="7">
    <location>
        <begin position="81"/>
        <end position="82"/>
    </location>
    <ligand>
        <name>substrate</name>
    </ligand>
</feature>
<feature type="binding site" evidence="7">
    <location>
        <begin position="196"/>
        <end position="197"/>
    </location>
    <ligand>
        <name>substrate</name>
    </ligand>
</feature>
<accession>A0A149RIU6</accession>
<dbReference type="Gene3D" id="3.40.50.1860">
    <property type="match status" value="2"/>
</dbReference>
<evidence type="ECO:0000256" key="2">
    <source>
        <dbReference type="ARBA" id="ARBA00013090"/>
    </source>
</evidence>
<dbReference type="InterPro" id="IPR018187">
    <property type="entry name" value="Asp/Glu_racemase_AS_1"/>
</dbReference>
<dbReference type="RefSeq" id="WP_061509156.1">
    <property type="nucleotide sequence ID" value="NZ_LHZF01000176.1"/>
</dbReference>
<comment type="similarity">
    <text evidence="7">Belongs to the aspartate/glutamate racemases family.</text>
</comment>
<comment type="caution">
    <text evidence="8">The sequence shown here is derived from an EMBL/GenBank/DDBJ whole genome shotgun (WGS) entry which is preliminary data.</text>
</comment>
<keyword evidence="4 7" id="KW-0573">Peptidoglycan synthesis</keyword>
<keyword evidence="5 7" id="KW-0413">Isomerase</keyword>
<evidence type="ECO:0000256" key="4">
    <source>
        <dbReference type="ARBA" id="ARBA00022984"/>
    </source>
</evidence>
<protein>
    <recommendedName>
        <fullName evidence="2 7">Glutamate racemase</fullName>
        <ecNumber evidence="2 7">5.1.1.3</ecNumber>
    </recommendedName>
</protein>
<dbReference type="PANTHER" id="PTHR21198">
    <property type="entry name" value="GLUTAMATE RACEMASE"/>
    <property type="match status" value="1"/>
</dbReference>
<sequence length="288" mass="30735">MTTPAFSSPRHILAFDSGIGGLGIVRAIRTLCPAVSVSYLADTAVFPYGEQDDAFLTNRIVSLLSDAIQRLRPQAVVVACNTASTLALDALRIACPAMPFIGCVPPIRWAARTTKTHVIGLLATRATTKRPYLSKLQALYAPDCTLIAHAAPGLAACAEQVFRGYAVPDAVIRAEIDGLFTRDCSAQLDTVGLGCTHYTFVLDQLRAVSPPGITWLDPAEAVGRHTATILSTLPDYAPMPEPARAWFTAEPPDSAALIKALPAYGFDDIALWDAESLPTRLNATSHHA</sequence>
<dbReference type="Proteomes" id="UP000075526">
    <property type="component" value="Unassembled WGS sequence"/>
</dbReference>
<dbReference type="PANTHER" id="PTHR21198:SF2">
    <property type="entry name" value="GLUTAMATE RACEMASE"/>
    <property type="match status" value="1"/>
</dbReference>
<organism evidence="8 9">
    <name type="scientific">Acetobacter malorum</name>
    <dbReference type="NCBI Taxonomy" id="178901"/>
    <lineage>
        <taxon>Bacteria</taxon>
        <taxon>Pseudomonadati</taxon>
        <taxon>Pseudomonadota</taxon>
        <taxon>Alphaproteobacteria</taxon>
        <taxon>Acetobacterales</taxon>
        <taxon>Acetobacteraceae</taxon>
        <taxon>Acetobacter</taxon>
    </lineage>
</organism>
<dbReference type="UniPathway" id="UPA00219"/>
<gene>
    <name evidence="7" type="primary">murI</name>
    <name evidence="8" type="ORF">AD933_15210</name>
</gene>
<dbReference type="InterPro" id="IPR001920">
    <property type="entry name" value="Asp/Glu_race"/>
</dbReference>
<dbReference type="HAMAP" id="MF_00258">
    <property type="entry name" value="Glu_racemase"/>
    <property type="match status" value="1"/>
</dbReference>
<evidence type="ECO:0000256" key="1">
    <source>
        <dbReference type="ARBA" id="ARBA00001602"/>
    </source>
</evidence>
<evidence type="ECO:0000256" key="7">
    <source>
        <dbReference type="HAMAP-Rule" id="MF_00258"/>
    </source>
</evidence>
<dbReference type="PATRIC" id="fig|178901.13.peg.1682"/>
<dbReference type="AlphaFoldDB" id="A0A149RIU6"/>
<evidence type="ECO:0000256" key="3">
    <source>
        <dbReference type="ARBA" id="ARBA00022960"/>
    </source>
</evidence>
<dbReference type="PROSITE" id="PS00923">
    <property type="entry name" value="ASP_GLU_RACEMASE_1"/>
    <property type="match status" value="1"/>
</dbReference>
<feature type="active site" description="Proton donor/acceptor" evidence="7">
    <location>
        <position position="80"/>
    </location>
</feature>
<keyword evidence="3 7" id="KW-0133">Cell shape</keyword>
<dbReference type="GO" id="GO:0009252">
    <property type="term" value="P:peptidoglycan biosynthetic process"/>
    <property type="evidence" value="ECO:0007669"/>
    <property type="project" value="UniProtKB-UniRule"/>
</dbReference>
<reference evidence="8 9" key="1">
    <citation type="submission" date="2015-06" db="EMBL/GenBank/DDBJ databases">
        <title>Improved classification and identification of acetic acid bacteria using matrix-assisted laser desorption/ionization time-of-flight mass spectrometry; Gluconobacter nephelii and Gluconobacter uchimurae are later heterotypic synonyms of Gluconobacter japonicus and Gluconobacter oxydans, respectively.</title>
        <authorList>
            <person name="Li L."/>
            <person name="Cleenwerck I."/>
            <person name="De Vuyst L."/>
            <person name="Vandamme P."/>
        </authorList>
    </citation>
    <scope>NUCLEOTIDE SEQUENCE [LARGE SCALE GENOMIC DNA]</scope>
    <source>
        <strain evidence="8 9">LMG 1552</strain>
    </source>
</reference>
<comment type="pathway">
    <text evidence="7">Cell wall biogenesis; peptidoglycan biosynthesis.</text>
</comment>
<feature type="binding site" evidence="7">
    <location>
        <begin position="48"/>
        <end position="49"/>
    </location>
    <ligand>
        <name>substrate</name>
    </ligand>
</feature>
<dbReference type="GO" id="GO:0008360">
    <property type="term" value="P:regulation of cell shape"/>
    <property type="evidence" value="ECO:0007669"/>
    <property type="project" value="UniProtKB-KW"/>
</dbReference>